<gene>
    <name evidence="2" type="ORF">EUA93_02635</name>
</gene>
<feature type="signal peptide" evidence="1">
    <location>
        <begin position="1"/>
        <end position="26"/>
    </location>
</feature>
<protein>
    <recommendedName>
        <fullName evidence="4">Alpha/beta hydrolase</fullName>
    </recommendedName>
</protein>
<dbReference type="SUPFAM" id="SSF53474">
    <property type="entry name" value="alpha/beta-Hydrolases"/>
    <property type="match status" value="1"/>
</dbReference>
<dbReference type="Proteomes" id="UP000294071">
    <property type="component" value="Unassembled WGS sequence"/>
</dbReference>
<dbReference type="EMBL" id="SDWT01000001">
    <property type="protein sequence ID" value="RYB93354.1"/>
    <property type="molecule type" value="Genomic_DNA"/>
</dbReference>
<comment type="caution">
    <text evidence="2">The sequence shown here is derived from an EMBL/GenBank/DDBJ whole genome shotgun (WGS) entry which is preliminary data.</text>
</comment>
<dbReference type="RefSeq" id="WP_129398492.1">
    <property type="nucleotide sequence ID" value="NZ_SDWT01000001.1"/>
</dbReference>
<evidence type="ECO:0000256" key="1">
    <source>
        <dbReference type="SAM" id="SignalP"/>
    </source>
</evidence>
<evidence type="ECO:0000313" key="2">
    <source>
        <dbReference type="EMBL" id="RYB93354.1"/>
    </source>
</evidence>
<dbReference type="AlphaFoldDB" id="A0A4Q2RZA6"/>
<accession>A0A4Q2RZA6</accession>
<proteinExistence type="predicted"/>
<dbReference type="Gene3D" id="3.40.50.1820">
    <property type="entry name" value="alpha/beta hydrolase"/>
    <property type="match status" value="1"/>
</dbReference>
<sequence>MRGVGRGRGAALLAALLLLASGCSGVGDDSPAPSGEPVVDATPDPTAALRERCGSAIPEGAELDAFTISGSTGGDIEAARIGPATAATVAVLLPQITGMCGWGRWASAAQDAGLTSLLVNPCGYGESVCTPEQDADPLNEVAAAVATARGELGADRVVLVGASMGGSLTVIAAASGADVDAWADVSGPSSWEAVELAGLADRLPEPGLVVMAPSDGRQAFRDARALARAAGVGFVPGRDGHGWDLLVDPVDQAVTRIGRRLLAFVAG</sequence>
<keyword evidence="1" id="KW-0732">Signal</keyword>
<feature type="chain" id="PRO_5038961573" description="Alpha/beta hydrolase" evidence="1">
    <location>
        <begin position="27"/>
        <end position="267"/>
    </location>
</feature>
<reference evidence="2 3" key="1">
    <citation type="submission" date="2019-01" db="EMBL/GenBank/DDBJ databases">
        <title>Novel species of Nocardioides.</title>
        <authorList>
            <person name="Liu Q."/>
            <person name="Xin Y.-H."/>
        </authorList>
    </citation>
    <scope>NUCLEOTIDE SEQUENCE [LARGE SCALE GENOMIC DNA]</scope>
    <source>
        <strain evidence="2 3">CGMCC 4.6882</strain>
    </source>
</reference>
<organism evidence="2 3">
    <name type="scientific">Nocardioides oleivorans</name>
    <dbReference type="NCBI Taxonomy" id="273676"/>
    <lineage>
        <taxon>Bacteria</taxon>
        <taxon>Bacillati</taxon>
        <taxon>Actinomycetota</taxon>
        <taxon>Actinomycetes</taxon>
        <taxon>Propionibacteriales</taxon>
        <taxon>Nocardioidaceae</taxon>
        <taxon>Nocardioides</taxon>
    </lineage>
</organism>
<dbReference type="OrthoDB" id="3787743at2"/>
<keyword evidence="3" id="KW-1185">Reference proteome</keyword>
<dbReference type="InterPro" id="IPR029058">
    <property type="entry name" value="AB_hydrolase_fold"/>
</dbReference>
<name>A0A4Q2RZA6_9ACTN</name>
<evidence type="ECO:0000313" key="3">
    <source>
        <dbReference type="Proteomes" id="UP000294071"/>
    </source>
</evidence>
<evidence type="ECO:0008006" key="4">
    <source>
        <dbReference type="Google" id="ProtNLM"/>
    </source>
</evidence>
<dbReference type="PROSITE" id="PS51257">
    <property type="entry name" value="PROKAR_LIPOPROTEIN"/>
    <property type="match status" value="1"/>
</dbReference>